<dbReference type="InterPro" id="IPR015943">
    <property type="entry name" value="WD40/YVTN_repeat-like_dom_sf"/>
</dbReference>
<accession>A0A813SSU4</accession>
<dbReference type="SMART" id="SM00320">
    <property type="entry name" value="WD40"/>
    <property type="match status" value="6"/>
</dbReference>
<proteinExistence type="predicted"/>
<dbReference type="InterPro" id="IPR001680">
    <property type="entry name" value="WD40_rpt"/>
</dbReference>
<comment type="subcellular location">
    <subcellularLocation>
        <location evidence="1">Cell projection</location>
        <location evidence="1">Cilium</location>
    </subcellularLocation>
</comment>
<dbReference type="InterPro" id="IPR056456">
    <property type="entry name" value="Beta-prop_IFT80_2nd"/>
</dbReference>
<organism evidence="7 11">
    <name type="scientific">Adineta steineri</name>
    <dbReference type="NCBI Taxonomy" id="433720"/>
    <lineage>
        <taxon>Eukaryota</taxon>
        <taxon>Metazoa</taxon>
        <taxon>Spiralia</taxon>
        <taxon>Gnathifera</taxon>
        <taxon>Rotifera</taxon>
        <taxon>Eurotatoria</taxon>
        <taxon>Bdelloidea</taxon>
        <taxon>Adinetida</taxon>
        <taxon>Adinetidae</taxon>
        <taxon>Adineta</taxon>
    </lineage>
</organism>
<evidence type="ECO:0000313" key="10">
    <source>
        <dbReference type="Proteomes" id="UP000663832"/>
    </source>
</evidence>
<evidence type="ECO:0000256" key="1">
    <source>
        <dbReference type="ARBA" id="ARBA00004138"/>
    </source>
</evidence>
<dbReference type="Gene3D" id="2.130.10.10">
    <property type="entry name" value="YVTN repeat-like/Quinoprotein amine dehydrogenase"/>
    <property type="match status" value="2"/>
</dbReference>
<keyword evidence="4" id="KW-0853">WD repeat</keyword>
<dbReference type="Pfam" id="PF23335">
    <property type="entry name" value="Beta-prop_IFT80_2nd"/>
    <property type="match status" value="1"/>
</dbReference>
<comment type="caution">
    <text evidence="7">The sequence shown here is derived from an EMBL/GenBank/DDBJ whole genome shotgun (WGS) entry which is preliminary data.</text>
</comment>
<sequence length="784" mass="87669">MRLKFTFPQTLRHNDRVDCVGWMSADDLYSVGEDHVIYKYNIIQNELIKISELPQDLYPLDMHWLPKGASLSSTGPGGSTAKRTIGSDLFVLATSDGKFCFVNKNGRIEKTVEAHRGATICVRWSPDGSQFATGGEDGQVRIWARSGMLRSNLVQAASPIFCTCWSADNDAILYCTGKYLVVKPLSPNAKQNSWKAHDQIILKCDWNTVNNLILSGGEDCRYKVWDTVGRPLYASQAFEYPITSLAWAPDGSNFAVGSYNTIRLCDSAGWCHSVEKPKDGSVFGLSWSTDSTQLACGCGTGRVGIGHIIERRVDWRHLEFVLTDSKVITVSNCETELKDKIELKDRLVKMSVGFGFLIVLTSSQGLIYNCKQFGHPALFDLRDMSMSLIVQAEKYFLLSDGVNISVYSYEGRLVSTPKLMSSKPDSVNVNTVSISPDTIAIRDATDTKSIAFFDINGKSLGDGKPVSHAYEIVHLALDQTGSPNERKLAFADKFQDLFLMLVRSTGQGQRSNSQRIRKLCTNIGSFRWNDKNAMLAGFTDNKLHIWLYPNVIFVDSSLVDKTIHRIESGDFGKNPSISDFLSCQITIRKSTGALIQSALPIYYELCLDLLEANRAEEALQLCQYIADDSIYALIAVISLHNRDFDSAENAFAQLSNTEMVFCLQNLRTIASKEEREAELALLAGGNIQEAESHYLQGNKPLHAIMLHLNEHNWDRAIDMTQRHPQYLEIVVGYRQKYLKDYGGGKKETNAKYIQAMKNVDVDWDQIEAKLTKELGEDSALRIIE</sequence>
<dbReference type="GO" id="GO:0030992">
    <property type="term" value="C:intraciliary transport particle B"/>
    <property type="evidence" value="ECO:0007669"/>
    <property type="project" value="TreeGrafter"/>
</dbReference>
<dbReference type="FunFam" id="2.130.10.10:FF:000463">
    <property type="entry name" value="intraflagellar transport protein 80 homolog"/>
    <property type="match status" value="1"/>
</dbReference>
<evidence type="ECO:0000256" key="4">
    <source>
        <dbReference type="PROSITE-ProRule" id="PRU00221"/>
    </source>
</evidence>
<dbReference type="EMBL" id="CAJNOM010000299">
    <property type="protein sequence ID" value="CAF1334021.1"/>
    <property type="molecule type" value="Genomic_DNA"/>
</dbReference>
<feature type="repeat" description="WD" evidence="4">
    <location>
        <begin position="112"/>
        <end position="143"/>
    </location>
</feature>
<dbReference type="PANTHER" id="PTHR24098:SF0">
    <property type="entry name" value="OUTER SEGMENT 5"/>
    <property type="match status" value="1"/>
</dbReference>
<dbReference type="GO" id="GO:0060271">
    <property type="term" value="P:cilium assembly"/>
    <property type="evidence" value="ECO:0007669"/>
    <property type="project" value="TreeGrafter"/>
</dbReference>
<evidence type="ECO:0000256" key="3">
    <source>
        <dbReference type="ARBA" id="ARBA00023273"/>
    </source>
</evidence>
<dbReference type="EMBL" id="CAJNOI010000013">
    <property type="protein sequence ID" value="CAF0799987.1"/>
    <property type="molecule type" value="Genomic_DNA"/>
</dbReference>
<reference evidence="7" key="1">
    <citation type="submission" date="2021-02" db="EMBL/GenBank/DDBJ databases">
        <authorList>
            <person name="Nowell W R."/>
        </authorList>
    </citation>
    <scope>NUCLEOTIDE SEQUENCE</scope>
</reference>
<keyword evidence="2" id="KW-0969">Cilium</keyword>
<dbReference type="GO" id="GO:0005929">
    <property type="term" value="C:cilium"/>
    <property type="evidence" value="ECO:0007669"/>
    <property type="project" value="UniProtKB-SubCell"/>
</dbReference>
<dbReference type="Gene3D" id="1.25.40.470">
    <property type="match status" value="1"/>
</dbReference>
<name>A0A813SSU4_9BILA</name>
<evidence type="ECO:0000256" key="2">
    <source>
        <dbReference type="ARBA" id="ARBA00023069"/>
    </source>
</evidence>
<dbReference type="EMBL" id="CAJNOM010000303">
    <property type="protein sequence ID" value="CAF1338000.1"/>
    <property type="molecule type" value="Genomic_DNA"/>
</dbReference>
<evidence type="ECO:0000313" key="8">
    <source>
        <dbReference type="EMBL" id="CAF1334021.1"/>
    </source>
</evidence>
<dbReference type="InterPro" id="IPR036322">
    <property type="entry name" value="WD40_repeat_dom_sf"/>
</dbReference>
<keyword evidence="10" id="KW-1185">Reference proteome</keyword>
<dbReference type="PANTHER" id="PTHR24098">
    <property type="entry name" value="OUTER SEGMENT 5"/>
    <property type="match status" value="1"/>
</dbReference>
<dbReference type="SUPFAM" id="SSF50978">
    <property type="entry name" value="WD40 repeat-like"/>
    <property type="match status" value="2"/>
</dbReference>
<dbReference type="InterPro" id="IPR056157">
    <property type="entry name" value="TPR_IFT80_172_dom"/>
</dbReference>
<dbReference type="Proteomes" id="UP000663832">
    <property type="component" value="Unassembled WGS sequence"/>
</dbReference>
<dbReference type="PROSITE" id="PS50294">
    <property type="entry name" value="WD_REPEATS_REGION"/>
    <property type="match status" value="1"/>
</dbReference>
<evidence type="ECO:0000259" key="5">
    <source>
        <dbReference type="Pfam" id="PF23335"/>
    </source>
</evidence>
<dbReference type="Pfam" id="PF23387">
    <property type="entry name" value="TPR_IFT80_172"/>
    <property type="match status" value="1"/>
</dbReference>
<protein>
    <recommendedName>
        <fullName evidence="12">Intraflagellar transport protein 80-like protein</fullName>
    </recommendedName>
</protein>
<evidence type="ECO:0008006" key="12">
    <source>
        <dbReference type="Google" id="ProtNLM"/>
    </source>
</evidence>
<feature type="repeat" description="WD" evidence="4">
    <location>
        <begin position="194"/>
        <end position="226"/>
    </location>
</feature>
<dbReference type="Proteomes" id="UP000663877">
    <property type="component" value="Unassembled WGS sequence"/>
</dbReference>
<dbReference type="PROSITE" id="PS50082">
    <property type="entry name" value="WD_REPEATS_2"/>
    <property type="match status" value="2"/>
</dbReference>
<feature type="domain" description="IFT80 second beta-propeller" evidence="5">
    <location>
        <begin position="310"/>
        <end position="602"/>
    </location>
</feature>
<evidence type="ECO:0000313" key="9">
    <source>
        <dbReference type="EMBL" id="CAF1338000.1"/>
    </source>
</evidence>
<dbReference type="Pfam" id="PF00400">
    <property type="entry name" value="WD40"/>
    <property type="match status" value="3"/>
</dbReference>
<dbReference type="AlphaFoldDB" id="A0A813SSU4"/>
<keyword evidence="3" id="KW-0966">Cell projection</keyword>
<evidence type="ECO:0000313" key="11">
    <source>
        <dbReference type="Proteomes" id="UP000663877"/>
    </source>
</evidence>
<dbReference type="OrthoDB" id="408728at2759"/>
<evidence type="ECO:0000313" key="7">
    <source>
        <dbReference type="EMBL" id="CAF0799987.1"/>
    </source>
</evidence>
<evidence type="ECO:0000259" key="6">
    <source>
        <dbReference type="Pfam" id="PF23387"/>
    </source>
</evidence>
<feature type="domain" description="IFT80/172/WDR35 TPR" evidence="6">
    <location>
        <begin position="631"/>
        <end position="776"/>
    </location>
</feature>
<gene>
    <name evidence="7" type="ORF">BJG266_LOCUS5148</name>
    <name evidence="8" type="ORF">QVE165_LOCUS33054</name>
    <name evidence="9" type="ORF">QVE165_LOCUS33272</name>
</gene>